<gene>
    <name evidence="2" type="ORF">KC01_LOCUS38282</name>
</gene>
<evidence type="ECO:0000256" key="1">
    <source>
        <dbReference type="SAM" id="MobiDB-lite"/>
    </source>
</evidence>
<dbReference type="Proteomes" id="UP001497482">
    <property type="component" value="Chromosome 7"/>
</dbReference>
<sequence length="87" mass="9625">MHPHLVSAGEAGDPQEPTGAPRLCHGTYRSKSVTFTNRHSQLSPLRQRNVPACLHKDQENTEKRDLAAVMSSEKSRALSEWLALHPG</sequence>
<dbReference type="AlphaFoldDB" id="A0AAV2MEW0"/>
<organism evidence="2 3">
    <name type="scientific">Knipowitschia caucasica</name>
    <name type="common">Caucasian dwarf goby</name>
    <name type="synonym">Pomatoschistus caucasicus</name>
    <dbReference type="NCBI Taxonomy" id="637954"/>
    <lineage>
        <taxon>Eukaryota</taxon>
        <taxon>Metazoa</taxon>
        <taxon>Chordata</taxon>
        <taxon>Craniata</taxon>
        <taxon>Vertebrata</taxon>
        <taxon>Euteleostomi</taxon>
        <taxon>Actinopterygii</taxon>
        <taxon>Neopterygii</taxon>
        <taxon>Teleostei</taxon>
        <taxon>Neoteleostei</taxon>
        <taxon>Acanthomorphata</taxon>
        <taxon>Gobiaria</taxon>
        <taxon>Gobiiformes</taxon>
        <taxon>Gobioidei</taxon>
        <taxon>Gobiidae</taxon>
        <taxon>Gobiinae</taxon>
        <taxon>Knipowitschia</taxon>
    </lineage>
</organism>
<evidence type="ECO:0000313" key="3">
    <source>
        <dbReference type="Proteomes" id="UP001497482"/>
    </source>
</evidence>
<proteinExistence type="predicted"/>
<name>A0AAV2MEW0_KNICA</name>
<dbReference type="EMBL" id="OZ035829">
    <property type="protein sequence ID" value="CAL1611894.1"/>
    <property type="molecule type" value="Genomic_DNA"/>
</dbReference>
<evidence type="ECO:0000313" key="2">
    <source>
        <dbReference type="EMBL" id="CAL1611894.1"/>
    </source>
</evidence>
<reference evidence="2 3" key="1">
    <citation type="submission" date="2024-04" db="EMBL/GenBank/DDBJ databases">
        <authorList>
            <person name="Waldvogel A.-M."/>
            <person name="Schoenle A."/>
        </authorList>
    </citation>
    <scope>NUCLEOTIDE SEQUENCE [LARGE SCALE GENOMIC DNA]</scope>
</reference>
<keyword evidence="3" id="KW-1185">Reference proteome</keyword>
<protein>
    <submittedName>
        <fullName evidence="2">Uncharacterized protein</fullName>
    </submittedName>
</protein>
<feature type="region of interest" description="Disordered" evidence="1">
    <location>
        <begin position="1"/>
        <end position="22"/>
    </location>
</feature>
<accession>A0AAV2MEW0</accession>